<reference evidence="4 5" key="1">
    <citation type="journal article" date="2017" name="Mol. Plant">
        <title>The Genome of Medicinal Plant Macleaya cordata Provides New Insights into Benzylisoquinoline Alkaloids Metabolism.</title>
        <authorList>
            <person name="Liu X."/>
            <person name="Liu Y."/>
            <person name="Huang P."/>
            <person name="Ma Y."/>
            <person name="Qing Z."/>
            <person name="Tang Q."/>
            <person name="Cao H."/>
            <person name="Cheng P."/>
            <person name="Zheng Y."/>
            <person name="Yuan Z."/>
            <person name="Zhou Y."/>
            <person name="Liu J."/>
            <person name="Tang Z."/>
            <person name="Zhuo Y."/>
            <person name="Zhang Y."/>
            <person name="Yu L."/>
            <person name="Huang J."/>
            <person name="Yang P."/>
            <person name="Peng Q."/>
            <person name="Zhang J."/>
            <person name="Jiang W."/>
            <person name="Zhang Z."/>
            <person name="Lin K."/>
            <person name="Ro D.K."/>
            <person name="Chen X."/>
            <person name="Xiong X."/>
            <person name="Shang Y."/>
            <person name="Huang S."/>
            <person name="Zeng J."/>
        </authorList>
    </citation>
    <scope>NUCLEOTIDE SEQUENCE [LARGE SCALE GENOMIC DNA]</scope>
    <source>
        <strain evidence="5">cv. BLH2017</strain>
        <tissue evidence="4">Root</tissue>
    </source>
</reference>
<feature type="domain" description="DUF7794" evidence="3">
    <location>
        <begin position="27"/>
        <end position="295"/>
    </location>
</feature>
<keyword evidence="2" id="KW-0732">Signal</keyword>
<evidence type="ECO:0000256" key="2">
    <source>
        <dbReference type="SAM" id="SignalP"/>
    </source>
</evidence>
<protein>
    <recommendedName>
        <fullName evidence="3">DUF7794 domain-containing protein</fullName>
    </recommendedName>
</protein>
<keyword evidence="1" id="KW-1133">Transmembrane helix</keyword>
<name>A0A200PTQ5_MACCD</name>
<dbReference type="OMA" id="ECNAACI"/>
<dbReference type="FunCoup" id="A0A200PTQ5">
    <property type="interactions" value="2256"/>
</dbReference>
<gene>
    <name evidence="4" type="ORF">BVC80_9073g25</name>
</gene>
<comment type="caution">
    <text evidence="4">The sequence shown here is derived from an EMBL/GenBank/DDBJ whole genome shotgun (WGS) entry which is preliminary data.</text>
</comment>
<proteinExistence type="predicted"/>
<dbReference type="STRING" id="56857.A0A200PTQ5"/>
<dbReference type="Pfam" id="PF25070">
    <property type="entry name" value="DUF7794"/>
    <property type="match status" value="1"/>
</dbReference>
<dbReference type="OrthoDB" id="1928130at2759"/>
<feature type="transmembrane region" description="Helical" evidence="1">
    <location>
        <begin position="341"/>
        <end position="361"/>
    </location>
</feature>
<dbReference type="AlphaFoldDB" id="A0A200PTQ5"/>
<keyword evidence="1" id="KW-0812">Transmembrane</keyword>
<dbReference type="GO" id="GO:0012505">
    <property type="term" value="C:endomembrane system"/>
    <property type="evidence" value="ECO:0007669"/>
    <property type="project" value="TreeGrafter"/>
</dbReference>
<dbReference type="InterPro" id="IPR056696">
    <property type="entry name" value="DUF7794"/>
</dbReference>
<feature type="chain" id="PRO_5012939297" description="DUF7794 domain-containing protein" evidence="2">
    <location>
        <begin position="25"/>
        <end position="378"/>
    </location>
</feature>
<organism evidence="4 5">
    <name type="scientific">Macleaya cordata</name>
    <name type="common">Five-seeded plume-poppy</name>
    <name type="synonym">Bocconia cordata</name>
    <dbReference type="NCBI Taxonomy" id="56857"/>
    <lineage>
        <taxon>Eukaryota</taxon>
        <taxon>Viridiplantae</taxon>
        <taxon>Streptophyta</taxon>
        <taxon>Embryophyta</taxon>
        <taxon>Tracheophyta</taxon>
        <taxon>Spermatophyta</taxon>
        <taxon>Magnoliopsida</taxon>
        <taxon>Ranunculales</taxon>
        <taxon>Papaveraceae</taxon>
        <taxon>Papaveroideae</taxon>
        <taxon>Macleaya</taxon>
    </lineage>
</organism>
<evidence type="ECO:0000259" key="3">
    <source>
        <dbReference type="Pfam" id="PF25070"/>
    </source>
</evidence>
<accession>A0A200PTQ5</accession>
<sequence>MASHPSNKLHLLIFMSLLCLQVRAEGSGSIFFLDSSSQRFLRTPSSDLASETGSMLLSDVTAAVSVLLGFAPPASLSAESSSKLNEILLPNPFNRPRAVLMLEVSGTKADQLPGDVKVGSYIRRKVLLDSSKADVQLPDEDEVSVISLGESLGSECNAACIDKELHDLASRLGGSYVSSDLETMSGELTVNLASGTQLILHMSKKADREFIVSLVSLVRDIKRAMEMHEHFARSMQNQAELIKGCFTGIKALQEQYGPDGVSQQGLELFLTTLRLLFDSLQGAYQGQIVGVLFFNGEPYPESEAMLNVKFTSRSSSRLLEEKASSTNSTTVVEILLVRRTLAWITGIILLISTLLGIYFLLNMPLTRDTLLYSNVKLD</sequence>
<dbReference type="InParanoid" id="A0A200PTQ5"/>
<dbReference type="Proteomes" id="UP000195402">
    <property type="component" value="Unassembled WGS sequence"/>
</dbReference>
<dbReference type="PANTHER" id="PTHR37735:SF1">
    <property type="entry name" value="OS08G0567000 PROTEIN"/>
    <property type="match status" value="1"/>
</dbReference>
<feature type="signal peptide" evidence="2">
    <location>
        <begin position="1"/>
        <end position="24"/>
    </location>
</feature>
<keyword evidence="1" id="KW-0472">Membrane</keyword>
<dbReference type="PANTHER" id="PTHR37735">
    <property type="entry name" value="OS08G0567000 PROTEIN"/>
    <property type="match status" value="1"/>
</dbReference>
<keyword evidence="5" id="KW-1185">Reference proteome</keyword>
<dbReference type="EMBL" id="MVGT01004040">
    <property type="protein sequence ID" value="OVA01594.1"/>
    <property type="molecule type" value="Genomic_DNA"/>
</dbReference>
<evidence type="ECO:0000313" key="5">
    <source>
        <dbReference type="Proteomes" id="UP000195402"/>
    </source>
</evidence>
<evidence type="ECO:0000256" key="1">
    <source>
        <dbReference type="SAM" id="Phobius"/>
    </source>
</evidence>
<evidence type="ECO:0000313" key="4">
    <source>
        <dbReference type="EMBL" id="OVA01594.1"/>
    </source>
</evidence>